<sequence length="19" mass="2214">MQDFENTQRAFGRGQKVTT</sequence>
<name>A0A0E9PEY2_ANGAN</name>
<reference evidence="1" key="1">
    <citation type="submission" date="2014-11" db="EMBL/GenBank/DDBJ databases">
        <authorList>
            <person name="Amaro Gonzalez C."/>
        </authorList>
    </citation>
    <scope>NUCLEOTIDE SEQUENCE</scope>
</reference>
<evidence type="ECO:0000313" key="1">
    <source>
        <dbReference type="EMBL" id="JAH02797.1"/>
    </source>
</evidence>
<organism evidence="1">
    <name type="scientific">Anguilla anguilla</name>
    <name type="common">European freshwater eel</name>
    <name type="synonym">Muraena anguilla</name>
    <dbReference type="NCBI Taxonomy" id="7936"/>
    <lineage>
        <taxon>Eukaryota</taxon>
        <taxon>Metazoa</taxon>
        <taxon>Chordata</taxon>
        <taxon>Craniata</taxon>
        <taxon>Vertebrata</taxon>
        <taxon>Euteleostomi</taxon>
        <taxon>Actinopterygii</taxon>
        <taxon>Neopterygii</taxon>
        <taxon>Teleostei</taxon>
        <taxon>Anguilliformes</taxon>
        <taxon>Anguillidae</taxon>
        <taxon>Anguilla</taxon>
    </lineage>
</organism>
<protein>
    <submittedName>
        <fullName evidence="1">Uncharacterized protein</fullName>
    </submittedName>
</protein>
<reference evidence="1" key="2">
    <citation type="journal article" date="2015" name="Fish Shellfish Immunol.">
        <title>Early steps in the European eel (Anguilla anguilla)-Vibrio vulnificus interaction in the gills: Role of the RtxA13 toxin.</title>
        <authorList>
            <person name="Callol A."/>
            <person name="Pajuelo D."/>
            <person name="Ebbesson L."/>
            <person name="Teles M."/>
            <person name="MacKenzie S."/>
            <person name="Amaro C."/>
        </authorList>
    </citation>
    <scope>NUCLEOTIDE SEQUENCE</scope>
</reference>
<accession>A0A0E9PEY2</accession>
<dbReference type="EMBL" id="GBXM01105780">
    <property type="protein sequence ID" value="JAH02797.1"/>
    <property type="molecule type" value="Transcribed_RNA"/>
</dbReference>
<dbReference type="AlphaFoldDB" id="A0A0E9PEY2"/>
<proteinExistence type="predicted"/>